<keyword evidence="1" id="KW-0732">Signal</keyword>
<gene>
    <name evidence="3" type="ORF">R3L15_09530</name>
    <name evidence="2" type="ORF">R3L16_12055</name>
</gene>
<dbReference type="EMBL" id="CP136925">
    <property type="protein sequence ID" value="WXA12362.1"/>
    <property type="molecule type" value="Genomic_DNA"/>
</dbReference>
<evidence type="ECO:0000313" key="4">
    <source>
        <dbReference type="Proteomes" id="UP001368318"/>
    </source>
</evidence>
<dbReference type="EMBL" id="CP136924">
    <property type="protein sequence ID" value="WXA02476.1"/>
    <property type="molecule type" value="Genomic_DNA"/>
</dbReference>
<sequence length="152" mass="17360">MKKIILILLVFITIISCKTADTDFTKSDLNSISLYDFDNKPISVEEITNQWNERIQESEEINARITKLEITNLTDLKTNKNELVLLGNTNRKSVKTATKLTRFKNGLKLNEISVTCKNCESELNIKLNSGKWSCLNEKELNSCTKIETMRGI</sequence>
<dbReference type="AlphaFoldDB" id="A0AAU6NXZ9"/>
<protein>
    <recommendedName>
        <fullName evidence="5">Lipoprotein</fullName>
    </recommendedName>
</protein>
<evidence type="ECO:0008006" key="5">
    <source>
        <dbReference type="Google" id="ProtNLM"/>
    </source>
</evidence>
<dbReference type="RefSeq" id="WP_338731355.1">
    <property type="nucleotide sequence ID" value="NZ_CP136924.1"/>
</dbReference>
<keyword evidence="4" id="KW-1185">Reference proteome</keyword>
<feature type="signal peptide" evidence="1">
    <location>
        <begin position="1"/>
        <end position="20"/>
    </location>
</feature>
<feature type="chain" id="PRO_5044712783" description="Lipoprotein" evidence="1">
    <location>
        <begin position="21"/>
        <end position="152"/>
    </location>
</feature>
<name>A0AAU6NXZ9_9FLAO</name>
<evidence type="ECO:0000313" key="3">
    <source>
        <dbReference type="EMBL" id="WXA12362.1"/>
    </source>
</evidence>
<evidence type="ECO:0000256" key="1">
    <source>
        <dbReference type="SAM" id="SignalP"/>
    </source>
</evidence>
<proteinExistence type="predicted"/>
<dbReference type="PROSITE" id="PS51257">
    <property type="entry name" value="PROKAR_LIPOPROTEIN"/>
    <property type="match status" value="1"/>
</dbReference>
<organism evidence="2 4">
    <name type="scientific">Mangrovimonas cancribranchiae</name>
    <dbReference type="NCBI Taxonomy" id="3080055"/>
    <lineage>
        <taxon>Bacteria</taxon>
        <taxon>Pseudomonadati</taxon>
        <taxon>Bacteroidota</taxon>
        <taxon>Flavobacteriia</taxon>
        <taxon>Flavobacteriales</taxon>
        <taxon>Flavobacteriaceae</taxon>
        <taxon>Mangrovimonas</taxon>
    </lineage>
</organism>
<reference evidence="2 4" key="1">
    <citation type="submission" date="2023-10" db="EMBL/GenBank/DDBJ databases">
        <title>Culture-based analysis of two novel bacteria associated with mangrove crab gills.</title>
        <authorList>
            <person name="Yang X."/>
            <person name="Garuglieri E."/>
            <person name="Van Goethem M.W."/>
            <person name="Fusi M."/>
            <person name="Marasco R."/>
            <person name="Daffonchio D.G."/>
        </authorList>
    </citation>
    <scope>NUCLEOTIDE SEQUENCE [LARGE SCALE GENOMIC DNA]</scope>
    <source>
        <strain evidence="3">UG2-1</strain>
        <strain evidence="2">UG2-2</strain>
        <strain evidence="4">UG2_2</strain>
    </source>
</reference>
<accession>A0AAU6NXZ9</accession>
<evidence type="ECO:0000313" key="2">
    <source>
        <dbReference type="EMBL" id="WXA02476.1"/>
    </source>
</evidence>
<dbReference type="Proteomes" id="UP001368318">
    <property type="component" value="Chromosome"/>
</dbReference>
<dbReference type="KEGG" id="mcaa:R3L15_09530"/>